<sequence>MTSSQPRKPTPAQRAVLERIRDEEVHHNPLSPRRSGIPRATLAVLRTQGWIMDGEDRPVDGRRLLLTDSGRAVLDFPAPRS</sequence>
<dbReference type="RefSeq" id="WP_155341577.1">
    <property type="nucleotide sequence ID" value="NZ_BAAABN010000093.1"/>
</dbReference>
<keyword evidence="2" id="KW-1185">Reference proteome</keyword>
<comment type="caution">
    <text evidence="1">The sequence shown here is derived from an EMBL/GenBank/DDBJ whole genome shotgun (WGS) entry which is preliminary data.</text>
</comment>
<evidence type="ECO:0008006" key="3">
    <source>
        <dbReference type="Google" id="ProtNLM"/>
    </source>
</evidence>
<name>A0A5M3W9U2_9ACTN</name>
<dbReference type="OrthoDB" id="3541785at2"/>
<accession>A0A5M3W9U2</accession>
<evidence type="ECO:0000313" key="1">
    <source>
        <dbReference type="EMBL" id="GES05596.1"/>
    </source>
</evidence>
<evidence type="ECO:0000313" key="2">
    <source>
        <dbReference type="Proteomes" id="UP000334990"/>
    </source>
</evidence>
<gene>
    <name evidence="1" type="ORF">Acor_76640</name>
</gene>
<dbReference type="AlphaFoldDB" id="A0A5M3W9U2"/>
<organism evidence="1 2">
    <name type="scientific">Acrocarpospora corrugata</name>
    <dbReference type="NCBI Taxonomy" id="35763"/>
    <lineage>
        <taxon>Bacteria</taxon>
        <taxon>Bacillati</taxon>
        <taxon>Actinomycetota</taxon>
        <taxon>Actinomycetes</taxon>
        <taxon>Streptosporangiales</taxon>
        <taxon>Streptosporangiaceae</taxon>
        <taxon>Acrocarpospora</taxon>
    </lineage>
</organism>
<proteinExistence type="predicted"/>
<reference evidence="1 2" key="1">
    <citation type="submission" date="2019-10" db="EMBL/GenBank/DDBJ databases">
        <title>Whole genome shotgun sequence of Acrocarpospora corrugata NBRC 13972.</title>
        <authorList>
            <person name="Ichikawa N."/>
            <person name="Kimura A."/>
            <person name="Kitahashi Y."/>
            <person name="Komaki H."/>
            <person name="Oguchi A."/>
        </authorList>
    </citation>
    <scope>NUCLEOTIDE SEQUENCE [LARGE SCALE GENOMIC DNA]</scope>
    <source>
        <strain evidence="1 2">NBRC 13972</strain>
    </source>
</reference>
<dbReference type="Proteomes" id="UP000334990">
    <property type="component" value="Unassembled WGS sequence"/>
</dbReference>
<protein>
    <recommendedName>
        <fullName evidence="3">LexA repressor DNA-binding domain-containing protein</fullName>
    </recommendedName>
</protein>
<dbReference type="EMBL" id="BLAD01000105">
    <property type="protein sequence ID" value="GES05596.1"/>
    <property type="molecule type" value="Genomic_DNA"/>
</dbReference>